<dbReference type="InterPro" id="IPR032710">
    <property type="entry name" value="NTF2-like_dom_sf"/>
</dbReference>
<accession>A0A1H1WIW5</accession>
<gene>
    <name evidence="2" type="ORF">BCL57_000328</name>
    <name evidence="3" type="ORF">SAMN04489721_2256</name>
</gene>
<evidence type="ECO:0000313" key="2">
    <source>
        <dbReference type="EMBL" id="MCP2366186.1"/>
    </source>
</evidence>
<dbReference type="Pfam" id="PF12680">
    <property type="entry name" value="SnoaL_2"/>
    <property type="match status" value="1"/>
</dbReference>
<keyword evidence="5" id="KW-1185">Reference proteome</keyword>
<dbReference type="STRING" id="589382.SAMN04489721_2256"/>
<protein>
    <submittedName>
        <fullName evidence="3">SnoaL-like domain-containing protein</fullName>
    </submittedName>
</protein>
<dbReference type="EMBL" id="SODL02000001">
    <property type="protein sequence ID" value="MCP2366186.1"/>
    <property type="molecule type" value="Genomic_DNA"/>
</dbReference>
<evidence type="ECO:0000313" key="4">
    <source>
        <dbReference type="Proteomes" id="UP000199482"/>
    </source>
</evidence>
<dbReference type="Proteomes" id="UP000199482">
    <property type="component" value="Chromosome I"/>
</dbReference>
<reference evidence="4" key="1">
    <citation type="submission" date="2016-10" db="EMBL/GenBank/DDBJ databases">
        <authorList>
            <person name="Varghese N."/>
            <person name="Submissions S."/>
        </authorList>
    </citation>
    <scope>NUCLEOTIDE SEQUENCE [LARGE SCALE GENOMIC DNA]</scope>
    <source>
        <strain evidence="4">CPCC 202695</strain>
    </source>
</reference>
<reference evidence="2" key="3">
    <citation type="submission" date="2022-06" db="EMBL/GenBank/DDBJ databases">
        <title>Genomic Encyclopedia of Type Strains, Phase III (KMG-III): the genomes of soil and plant-associated and newly described type strains.</title>
        <authorList>
            <person name="Whitman W."/>
        </authorList>
    </citation>
    <scope>NUCLEOTIDE SEQUENCE</scope>
    <source>
        <strain evidence="2">CPCC 202695</strain>
    </source>
</reference>
<dbReference type="OrthoDB" id="8080938at2"/>
<dbReference type="Proteomes" id="UP000893823">
    <property type="component" value="Unassembled WGS sequence"/>
</dbReference>
<evidence type="ECO:0000313" key="5">
    <source>
        <dbReference type="Proteomes" id="UP000893823"/>
    </source>
</evidence>
<dbReference type="InterPro" id="IPR037401">
    <property type="entry name" value="SnoaL-like"/>
</dbReference>
<name>A0A1H1WIW5_9MICO</name>
<evidence type="ECO:0000259" key="1">
    <source>
        <dbReference type="Pfam" id="PF12680"/>
    </source>
</evidence>
<dbReference type="RefSeq" id="WP_092672325.1">
    <property type="nucleotide sequence ID" value="NZ_BMDN01000001.1"/>
</dbReference>
<proteinExistence type="predicted"/>
<dbReference type="AlphaFoldDB" id="A0A1H1WIW5"/>
<dbReference type="EMBL" id="LT629755">
    <property type="protein sequence ID" value="SDS97073.1"/>
    <property type="molecule type" value="Genomic_DNA"/>
</dbReference>
<organism evidence="3 4">
    <name type="scientific">Agromyces flavus</name>
    <dbReference type="NCBI Taxonomy" id="589382"/>
    <lineage>
        <taxon>Bacteria</taxon>
        <taxon>Bacillati</taxon>
        <taxon>Actinomycetota</taxon>
        <taxon>Actinomycetes</taxon>
        <taxon>Micrococcales</taxon>
        <taxon>Microbacteriaceae</taxon>
        <taxon>Agromyces</taxon>
    </lineage>
</organism>
<reference evidence="3" key="2">
    <citation type="submission" date="2016-10" db="EMBL/GenBank/DDBJ databases">
        <authorList>
            <person name="de Groot N.N."/>
        </authorList>
    </citation>
    <scope>NUCLEOTIDE SEQUENCE [LARGE SCALE GENOMIC DNA]</scope>
    <source>
        <strain evidence="3">CPCC 202695</strain>
    </source>
</reference>
<sequence length="109" mass="11847">MSDTSIPPAIQQFVETTNSGDSQGFVAAFTDDAYLNDWGREFHGREGVASWNESDNIGKQAHFDVLGIIAGRKPEQYLLTVTVSGGGYNGPGMFTFDLRDGLIARFLIA</sequence>
<feature type="domain" description="SnoaL-like" evidence="1">
    <location>
        <begin position="10"/>
        <end position="105"/>
    </location>
</feature>
<dbReference type="Gene3D" id="3.10.450.50">
    <property type="match status" value="1"/>
</dbReference>
<dbReference type="SUPFAM" id="SSF54427">
    <property type="entry name" value="NTF2-like"/>
    <property type="match status" value="1"/>
</dbReference>
<evidence type="ECO:0000313" key="3">
    <source>
        <dbReference type="EMBL" id="SDS97073.1"/>
    </source>
</evidence>